<dbReference type="OrthoDB" id="3259529at2759"/>
<sequence>MHLSPNPIISPAFHPLAIGDKGDAHASPEQISAIVSILIDAGICCCFVQEYALVYYGTRRLPNDRILCVPDEQHQRAIQPLTSRDDILNPCAPLPLRRPGLLSHKYSRFKAIGRTGFWLLLPASGLPHPNLPIYTQSLLDTKTGVDLEDLIDGMKTSEEWEEQNLDLEGYTDIA</sequence>
<dbReference type="AlphaFoldDB" id="A0A1L9V717"/>
<dbReference type="RefSeq" id="XP_022396403.1">
    <property type="nucleotide sequence ID" value="XM_022549403.1"/>
</dbReference>
<organism evidence="1 2">
    <name type="scientific">Aspergillus glaucus CBS 516.65</name>
    <dbReference type="NCBI Taxonomy" id="1160497"/>
    <lineage>
        <taxon>Eukaryota</taxon>
        <taxon>Fungi</taxon>
        <taxon>Dikarya</taxon>
        <taxon>Ascomycota</taxon>
        <taxon>Pezizomycotina</taxon>
        <taxon>Eurotiomycetes</taxon>
        <taxon>Eurotiomycetidae</taxon>
        <taxon>Eurotiales</taxon>
        <taxon>Aspergillaceae</taxon>
        <taxon>Aspergillus</taxon>
        <taxon>Aspergillus subgen. Aspergillus</taxon>
    </lineage>
</organism>
<reference evidence="2" key="1">
    <citation type="journal article" date="2017" name="Genome Biol.">
        <title>Comparative genomics reveals high biological diversity and specific adaptations in the industrially and medically important fungal genus Aspergillus.</title>
        <authorList>
            <person name="de Vries R.P."/>
            <person name="Riley R."/>
            <person name="Wiebenga A."/>
            <person name="Aguilar-Osorio G."/>
            <person name="Amillis S."/>
            <person name="Uchima C.A."/>
            <person name="Anderluh G."/>
            <person name="Asadollahi M."/>
            <person name="Askin M."/>
            <person name="Barry K."/>
            <person name="Battaglia E."/>
            <person name="Bayram O."/>
            <person name="Benocci T."/>
            <person name="Braus-Stromeyer S.A."/>
            <person name="Caldana C."/>
            <person name="Canovas D."/>
            <person name="Cerqueira G.C."/>
            <person name="Chen F."/>
            <person name="Chen W."/>
            <person name="Choi C."/>
            <person name="Clum A."/>
            <person name="Dos Santos R.A."/>
            <person name="Damasio A.R."/>
            <person name="Diallinas G."/>
            <person name="Emri T."/>
            <person name="Fekete E."/>
            <person name="Flipphi M."/>
            <person name="Freyberg S."/>
            <person name="Gallo A."/>
            <person name="Gournas C."/>
            <person name="Habgood R."/>
            <person name="Hainaut M."/>
            <person name="Harispe M.L."/>
            <person name="Henrissat B."/>
            <person name="Hilden K.S."/>
            <person name="Hope R."/>
            <person name="Hossain A."/>
            <person name="Karabika E."/>
            <person name="Karaffa L."/>
            <person name="Karanyi Z."/>
            <person name="Krasevec N."/>
            <person name="Kuo A."/>
            <person name="Kusch H."/>
            <person name="LaButti K."/>
            <person name="Lagendijk E.L."/>
            <person name="Lapidus A."/>
            <person name="Levasseur A."/>
            <person name="Lindquist E."/>
            <person name="Lipzen A."/>
            <person name="Logrieco A.F."/>
            <person name="MacCabe A."/>
            <person name="Maekelae M.R."/>
            <person name="Malavazi I."/>
            <person name="Melin P."/>
            <person name="Meyer V."/>
            <person name="Mielnichuk N."/>
            <person name="Miskei M."/>
            <person name="Molnar A.P."/>
            <person name="Mule G."/>
            <person name="Ngan C.Y."/>
            <person name="Orejas M."/>
            <person name="Orosz E."/>
            <person name="Ouedraogo J.P."/>
            <person name="Overkamp K.M."/>
            <person name="Park H.-S."/>
            <person name="Perrone G."/>
            <person name="Piumi F."/>
            <person name="Punt P.J."/>
            <person name="Ram A.F."/>
            <person name="Ramon A."/>
            <person name="Rauscher S."/>
            <person name="Record E."/>
            <person name="Riano-Pachon D.M."/>
            <person name="Robert V."/>
            <person name="Roehrig J."/>
            <person name="Ruller R."/>
            <person name="Salamov A."/>
            <person name="Salih N.S."/>
            <person name="Samson R.A."/>
            <person name="Sandor E."/>
            <person name="Sanguinetti M."/>
            <person name="Schuetze T."/>
            <person name="Sepcic K."/>
            <person name="Shelest E."/>
            <person name="Sherlock G."/>
            <person name="Sophianopoulou V."/>
            <person name="Squina F.M."/>
            <person name="Sun H."/>
            <person name="Susca A."/>
            <person name="Todd R.B."/>
            <person name="Tsang A."/>
            <person name="Unkles S.E."/>
            <person name="van de Wiele N."/>
            <person name="van Rossen-Uffink D."/>
            <person name="Oliveira J.V."/>
            <person name="Vesth T.C."/>
            <person name="Visser J."/>
            <person name="Yu J.-H."/>
            <person name="Zhou M."/>
            <person name="Andersen M.R."/>
            <person name="Archer D.B."/>
            <person name="Baker S.E."/>
            <person name="Benoit I."/>
            <person name="Brakhage A.A."/>
            <person name="Braus G.H."/>
            <person name="Fischer R."/>
            <person name="Frisvad J.C."/>
            <person name="Goldman G.H."/>
            <person name="Houbraken J."/>
            <person name="Oakley B."/>
            <person name="Pocsi I."/>
            <person name="Scazzocchio C."/>
            <person name="Seiboth B."/>
            <person name="vanKuyk P.A."/>
            <person name="Wortman J."/>
            <person name="Dyer P.S."/>
            <person name="Grigoriev I.V."/>
        </authorList>
    </citation>
    <scope>NUCLEOTIDE SEQUENCE [LARGE SCALE GENOMIC DNA]</scope>
    <source>
        <strain evidence="2">CBS 516.65</strain>
    </source>
</reference>
<accession>A0A1L9V717</accession>
<dbReference type="Proteomes" id="UP000184300">
    <property type="component" value="Unassembled WGS sequence"/>
</dbReference>
<gene>
    <name evidence="1" type="ORF">ASPGLDRAFT_69849</name>
</gene>
<evidence type="ECO:0000313" key="2">
    <source>
        <dbReference type="Proteomes" id="UP000184300"/>
    </source>
</evidence>
<evidence type="ECO:0000313" key="1">
    <source>
        <dbReference type="EMBL" id="OJJ79705.1"/>
    </source>
</evidence>
<dbReference type="EMBL" id="KV878915">
    <property type="protein sequence ID" value="OJJ79705.1"/>
    <property type="molecule type" value="Genomic_DNA"/>
</dbReference>
<protein>
    <submittedName>
        <fullName evidence="1">Uncharacterized protein</fullName>
    </submittedName>
</protein>
<keyword evidence="2" id="KW-1185">Reference proteome</keyword>
<dbReference type="GeneID" id="34465663"/>
<proteinExistence type="predicted"/>
<dbReference type="VEuPathDB" id="FungiDB:ASPGLDRAFT_69849"/>
<name>A0A1L9V717_ASPGL</name>